<comment type="caution">
    <text evidence="7">The sequence shown here is derived from an EMBL/GenBank/DDBJ whole genome shotgun (WGS) entry which is preliminary data.</text>
</comment>
<dbReference type="Pfam" id="PF06984">
    <property type="entry name" value="MRP-L47"/>
    <property type="match status" value="1"/>
</dbReference>
<evidence type="ECO:0000256" key="2">
    <source>
        <dbReference type="ARBA" id="ARBA00009254"/>
    </source>
</evidence>
<keyword evidence="4" id="KW-0496">Mitochondrion</keyword>
<keyword evidence="5" id="KW-0687">Ribonucleoprotein</keyword>
<evidence type="ECO:0000256" key="4">
    <source>
        <dbReference type="ARBA" id="ARBA00023128"/>
    </source>
</evidence>
<keyword evidence="8" id="KW-1185">Reference proteome</keyword>
<keyword evidence="3" id="KW-0689">Ribosomal protein</keyword>
<evidence type="ECO:0000256" key="6">
    <source>
        <dbReference type="ARBA" id="ARBA00035289"/>
    </source>
</evidence>
<organism evidence="7 8">
    <name type="scientific">Sinanodonta woodiana</name>
    <name type="common">Chinese pond mussel</name>
    <name type="synonym">Anodonta woodiana</name>
    <dbReference type="NCBI Taxonomy" id="1069815"/>
    <lineage>
        <taxon>Eukaryota</taxon>
        <taxon>Metazoa</taxon>
        <taxon>Spiralia</taxon>
        <taxon>Lophotrochozoa</taxon>
        <taxon>Mollusca</taxon>
        <taxon>Bivalvia</taxon>
        <taxon>Autobranchia</taxon>
        <taxon>Heteroconchia</taxon>
        <taxon>Palaeoheterodonta</taxon>
        <taxon>Unionida</taxon>
        <taxon>Unionoidea</taxon>
        <taxon>Unionidae</taxon>
        <taxon>Unioninae</taxon>
        <taxon>Sinanodonta</taxon>
    </lineage>
</organism>
<dbReference type="GO" id="GO:0005739">
    <property type="term" value="C:mitochondrion"/>
    <property type="evidence" value="ECO:0007669"/>
    <property type="project" value="UniProtKB-SubCell"/>
</dbReference>
<dbReference type="PANTHER" id="PTHR21183:SF18">
    <property type="entry name" value="LARGE RIBOSOMAL SUBUNIT PROTEIN UL29M"/>
    <property type="match status" value="1"/>
</dbReference>
<evidence type="ECO:0000256" key="5">
    <source>
        <dbReference type="ARBA" id="ARBA00023274"/>
    </source>
</evidence>
<evidence type="ECO:0000313" key="8">
    <source>
        <dbReference type="Proteomes" id="UP001634394"/>
    </source>
</evidence>
<dbReference type="Proteomes" id="UP001634394">
    <property type="component" value="Unassembled WGS sequence"/>
</dbReference>
<dbReference type="InterPro" id="IPR010729">
    <property type="entry name" value="Ribosomal_uL29_mit"/>
</dbReference>
<evidence type="ECO:0000256" key="1">
    <source>
        <dbReference type="ARBA" id="ARBA00004173"/>
    </source>
</evidence>
<evidence type="ECO:0000313" key="7">
    <source>
        <dbReference type="EMBL" id="KAL3861235.1"/>
    </source>
</evidence>
<dbReference type="InterPro" id="IPR038340">
    <property type="entry name" value="MRP-L47_sf"/>
</dbReference>
<comment type="similarity">
    <text evidence="2">Belongs to the universal ribosomal protein uL29 family.</text>
</comment>
<reference evidence="7 8" key="1">
    <citation type="submission" date="2024-11" db="EMBL/GenBank/DDBJ databases">
        <title>Chromosome-level genome assembly of the freshwater bivalve Anodonta woodiana.</title>
        <authorList>
            <person name="Chen X."/>
        </authorList>
    </citation>
    <scope>NUCLEOTIDE SEQUENCE [LARGE SCALE GENOMIC DNA]</scope>
    <source>
        <strain evidence="7">MN2024</strain>
        <tissue evidence="7">Gills</tissue>
    </source>
</reference>
<accession>A0ABD3VL86</accession>
<name>A0ABD3VL86_SINWO</name>
<dbReference type="AlphaFoldDB" id="A0ABD3VL86"/>
<gene>
    <name evidence="7" type="ORF">ACJMK2_007283</name>
</gene>
<evidence type="ECO:0000256" key="3">
    <source>
        <dbReference type="ARBA" id="ARBA00022980"/>
    </source>
</evidence>
<dbReference type="GO" id="GO:1990904">
    <property type="term" value="C:ribonucleoprotein complex"/>
    <property type="evidence" value="ECO:0007669"/>
    <property type="project" value="UniProtKB-KW"/>
</dbReference>
<dbReference type="Gene3D" id="6.10.330.20">
    <property type="match status" value="1"/>
</dbReference>
<dbReference type="EMBL" id="JBJQND010000011">
    <property type="protein sequence ID" value="KAL3861235.1"/>
    <property type="molecule type" value="Genomic_DNA"/>
</dbReference>
<protein>
    <recommendedName>
        <fullName evidence="6">Large ribosomal subunit protein uL29m</fullName>
    </recommendedName>
</protein>
<proteinExistence type="inferred from homology"/>
<dbReference type="PANTHER" id="PTHR21183">
    <property type="entry name" value="RIBOSOMAL PROTEIN L47, MITOCHONDRIAL-RELATED"/>
    <property type="match status" value="1"/>
</dbReference>
<comment type="subcellular location">
    <subcellularLocation>
        <location evidence="1">Mitochondrion</location>
    </subcellularLocation>
</comment>
<dbReference type="GO" id="GO:0005840">
    <property type="term" value="C:ribosome"/>
    <property type="evidence" value="ECO:0007669"/>
    <property type="project" value="UniProtKB-KW"/>
</dbReference>
<sequence length="237" mass="29016">MNLLKHVFCRLQNFNSINSINNGIKRINQVFFSTSQSRNGLMEFFDDKLNWGMDKVSVGRPWRVDELRIKSNEDLHKLWYVLLKERNMLMTMEEEYKRKLRAFPSPERIFKVEESMENLQQVVKERNEAYNVLETGTTGEHHPRYVKNFLGLTVLKQPREHIIPEYMNKKYKLLYPNRIEKWQVKYLRLHREKMLFRYRYQKYQLRKKRLRELKDAFPYLADEVLEEHVPEPKPVEF</sequence>